<accession>A0ABD2QFP9</accession>
<sequence length="2319" mass="265632">MTGKENTRVSFVSCEHRISFVIDLSQSIFSIENGDECKLNKILAFLGKFIYKLAPAESSHVYLPNSKVSLSTITIYVSILAVTPDLKCHKITDGWLLTKNEVRAQMHQVTASIFVLERQIITNIHSCPNENQNQLITLLRHGALAVSMMNPAHAPSSIVILTDGCFSSMNMQDLDRSLAHLRAEAISCSFIVSENKRFTDSQSLFSYAINTDTHLNHNDLCHFISHATGGFFLSSTSDDWTTISQQSEQAEAWNLAREYVLAVPLLNISTPLKFEGDLGWIKPCTFFPYNRLINAPMHMVLAARLRDGYRLSNAYFSEPGTSASSRPIHIELKLAWKPGVLFKYYITGEWLFPVGGLNKLINTRVALEARMNCELSPKTCFVYLEVIANQAFYDELASSESIDSFRKSVINRFYFHFRLLNQVDTFLTDASSFKNDPAIYKIPEEFRQGIRPVFNFTLIRGDTVVYEPTLRYSSAFVDYWQVLLNLDPKQCFRWMHTHTMYLVLTYDAPLPSNLYVPAEGKRFTVNITCRQALLSLHNLLTSWASFVLMENHTYVRFGYSFNSQVTVPEYFVMLRLELRIPEVRLRLAFLAGTPSTIRSETLDWLRTQIGLLRFPARGHQTAPKSRHKSGVPTAEQMASLSEMSQFPLPPLQRGWDETPCCEVFSSRLDRLIVDMGKWAKRRFKNLVQSKNVFTINSSSNFEVRGVSIQLLSQHLSHFSRVNVVQPPKLARSSLYMIFSSLVHLRLQEGFYFVRVGPQPGFVCMAREIYLKKANRSTLCLLQYHIYPLLISNRNSDYYVENPSSDLLELNQAICALVSRQARPCLKDSKDESFHKFVMNEHLPSVSRIQVVTEVWVESKQGSIDAESCTPQNNYWANQTYQTLPATIFDLDYRAISIYVTIERIKWHLSSHNCTESHELDVYSQMKCQPSKEVVLVGVDLEATLQHSLRIHLKYPYFQRGLKDQNDLLLQRIFQTLNDSIKNSKKLQPTDAENRAISRIFAPNHTDKEIKWKILASMDTSYVPFATADHDDSALVNLIILPEDSSYDLMADSFPLIHLTISRLYCSFLIDDRWTYVTPEDVYFQFERPNAFPEDSVELWCAQFTSKELNLSRKQVPNHFLNAACQNDTLLREIRFIWAALVTGVQRSMQIYKEGFLHAFHSAVICDSTIERRTTQFVIEGPLLMPLASAKIPVTDFVLTSCHECMFSINTARSKFCSDITPNQLDDFEDDDSYEVQPPFVKPDTFLIENWVDAELCQVHRKSISNRIISALSNNFKKVPNYCDTFVLSHNETTSPIFLKFRYHIADSEFYLRESLELPPCVYSLLSQDELKRDLSQMKIFLEVIPLVTQFATNRDQECPTLVADIQDEPHVDAYSNESETEEQEAENEDTESDLDSEKACDAFCVDSRMETCLNDQDSLLDVPHNVIYSQSLYKSQIQFPATAEWNQTLSPSQIATLIRFIKEFFWCLQDQTVNSLRYLHHVTEGIIFRVLSHIEDTKLALDSVAHLFEDLKPLPLMVLFPTQEMISKRLELESQNRTSKEQLNILKITSGLSWTTIPFNFVEPGPASLKILTSHLEDPSFLANLGCIECFGEIYFLRLLDENEKDTTSSLSLMHNPFLQSMTECQSTAEPQQTLPRSRSETKLQRNTLRREGSVPQFSTFETMQTRSRHKTSISTNTASRLFLDNSNYSTAGSFNFDKDFLSDESIDLRACDLVQGNESFKLPPFWLIIRLSSNSISVSLHQANCYEPQEQNHGLFLRVTHDVKALIFRVNQEALLEKLRTEQVCSPFLVADETSVVPQRQSVPGSRRSNHASKTSTVKQDCYKEETTGVFEEVVEYEAPEKLYKPGHFACDLVHTISLPVSSRICSSSKKKNKLIPNLLQPLRSFAVEGRTNMIFTVDTGTDVMNAQYLLASEVSNPQNLTDVSLSLRRRRVSKTIRSTIEPNKKPAYYIILNEIFRQQDCKQMQEDSPGCTELEICIYGLRPLGIETERRIKDHFSKLLSGQIQEQIRGTLNRVGMLRFTQEDVYFFELNREPKLAINFDFPLRFFQSQYLIEGMEVDSPVDLLLAFSQYLKQHFNTLFFPVKLDKNLKLLSDVPSNPCLFVHYSNNSRFMAIFEVEPLAKKDGTELELTAHTEPYRPGLKSGCGVVDYKKLLHDWPTKNMSQNSCDTLSVAVNVYTKGNVENLPERISNCVKFSFADVLTEYCLIPFYLDDQVMQGHSAVASCSFGLFNKLNMDSFINDLRRRIGTLLLEPGQEKEAELSFSTCKHLLSTANLVKIHFYDTQTDTWKLTNCTQCQDPLNQRLVLTHCKLLKLLTT</sequence>
<gene>
    <name evidence="3" type="primary">SZT2</name>
    <name evidence="3" type="ORF">Ciccas_002981</name>
</gene>
<dbReference type="PANTHER" id="PTHR14918">
    <property type="entry name" value="KICSTOR COMPLEX PROTEIN SZT2"/>
    <property type="match status" value="1"/>
</dbReference>
<evidence type="ECO:0000259" key="2">
    <source>
        <dbReference type="PROSITE" id="PS50234"/>
    </source>
</evidence>
<organism evidence="3 4">
    <name type="scientific">Cichlidogyrus casuarinus</name>
    <dbReference type="NCBI Taxonomy" id="1844966"/>
    <lineage>
        <taxon>Eukaryota</taxon>
        <taxon>Metazoa</taxon>
        <taxon>Spiralia</taxon>
        <taxon>Lophotrochozoa</taxon>
        <taxon>Platyhelminthes</taxon>
        <taxon>Monogenea</taxon>
        <taxon>Monopisthocotylea</taxon>
        <taxon>Dactylogyridea</taxon>
        <taxon>Ancyrocephalidae</taxon>
        <taxon>Cichlidogyrus</taxon>
    </lineage>
</organism>
<feature type="compositionally biased region" description="Basic and acidic residues" evidence="1">
    <location>
        <begin position="1638"/>
        <end position="1649"/>
    </location>
</feature>
<dbReference type="PANTHER" id="PTHR14918:SF3">
    <property type="entry name" value="KICSTOR COMPLEX PROTEIN SZT2"/>
    <property type="match status" value="1"/>
</dbReference>
<dbReference type="InterPro" id="IPR033228">
    <property type="entry name" value="SZT2"/>
</dbReference>
<reference evidence="3 4" key="1">
    <citation type="submission" date="2024-11" db="EMBL/GenBank/DDBJ databases">
        <title>Adaptive evolution of stress response genes in parasites aligns with host niche diversity.</title>
        <authorList>
            <person name="Hahn C."/>
            <person name="Resl P."/>
        </authorList>
    </citation>
    <scope>NUCLEOTIDE SEQUENCE [LARGE SCALE GENOMIC DNA]</scope>
    <source>
        <strain evidence="3">EGGRZ-B1_66</strain>
        <tissue evidence="3">Body</tissue>
    </source>
</reference>
<feature type="region of interest" description="Disordered" evidence="1">
    <location>
        <begin position="1373"/>
        <end position="1395"/>
    </location>
</feature>
<keyword evidence="4" id="KW-1185">Reference proteome</keyword>
<feature type="compositionally biased region" description="Polar residues" evidence="1">
    <location>
        <begin position="1627"/>
        <end position="1637"/>
    </location>
</feature>
<protein>
    <submittedName>
        <fullName evidence="3">KICSTOR complex protein szt2</fullName>
    </submittedName>
</protein>
<name>A0ABD2QFP9_9PLAT</name>
<proteinExistence type="predicted"/>
<feature type="compositionally biased region" description="Acidic residues" evidence="1">
    <location>
        <begin position="1378"/>
        <end position="1394"/>
    </location>
</feature>
<dbReference type="EMBL" id="JBJKFK010000254">
    <property type="protein sequence ID" value="KAL3318360.1"/>
    <property type="molecule type" value="Genomic_DNA"/>
</dbReference>
<feature type="region of interest" description="Disordered" evidence="1">
    <location>
        <begin position="1627"/>
        <end position="1649"/>
    </location>
</feature>
<feature type="region of interest" description="Disordered" evidence="1">
    <location>
        <begin position="1800"/>
        <end position="1820"/>
    </location>
</feature>
<dbReference type="Proteomes" id="UP001626550">
    <property type="component" value="Unassembled WGS sequence"/>
</dbReference>
<dbReference type="PROSITE" id="PS50234">
    <property type="entry name" value="VWFA"/>
    <property type="match status" value="1"/>
</dbReference>
<dbReference type="InterPro" id="IPR002035">
    <property type="entry name" value="VWF_A"/>
</dbReference>
<comment type="caution">
    <text evidence="3">The sequence shown here is derived from an EMBL/GenBank/DDBJ whole genome shotgun (WGS) entry which is preliminary data.</text>
</comment>
<feature type="domain" description="VWFA" evidence="2">
    <location>
        <begin position="17"/>
        <end position="250"/>
    </location>
</feature>
<evidence type="ECO:0000256" key="1">
    <source>
        <dbReference type="SAM" id="MobiDB-lite"/>
    </source>
</evidence>
<evidence type="ECO:0000313" key="4">
    <source>
        <dbReference type="Proteomes" id="UP001626550"/>
    </source>
</evidence>
<evidence type="ECO:0000313" key="3">
    <source>
        <dbReference type="EMBL" id="KAL3318360.1"/>
    </source>
</evidence>